<evidence type="ECO:0000313" key="3">
    <source>
        <dbReference type="Proteomes" id="UP000569329"/>
    </source>
</evidence>
<name>A0A839E3L8_9PSEU</name>
<keyword evidence="1" id="KW-0472">Membrane</keyword>
<keyword evidence="1" id="KW-1133">Transmembrane helix</keyword>
<feature type="transmembrane region" description="Helical" evidence="1">
    <location>
        <begin position="134"/>
        <end position="154"/>
    </location>
</feature>
<organism evidence="2 3">
    <name type="scientific">Halosaccharopolyspora lacisalsi</name>
    <dbReference type="NCBI Taxonomy" id="1000566"/>
    <lineage>
        <taxon>Bacteria</taxon>
        <taxon>Bacillati</taxon>
        <taxon>Actinomycetota</taxon>
        <taxon>Actinomycetes</taxon>
        <taxon>Pseudonocardiales</taxon>
        <taxon>Pseudonocardiaceae</taxon>
        <taxon>Halosaccharopolyspora</taxon>
    </lineage>
</organism>
<dbReference type="RefSeq" id="WP_182544683.1">
    <property type="nucleotide sequence ID" value="NZ_JACGWZ010000003.1"/>
</dbReference>
<reference evidence="2 3" key="1">
    <citation type="submission" date="2020-07" db="EMBL/GenBank/DDBJ databases">
        <title>Sequencing the genomes of 1000 actinobacteria strains.</title>
        <authorList>
            <person name="Klenk H.-P."/>
        </authorList>
    </citation>
    <scope>NUCLEOTIDE SEQUENCE [LARGE SCALE GENOMIC DNA]</scope>
    <source>
        <strain evidence="2 3">DSM 45975</strain>
    </source>
</reference>
<keyword evidence="1" id="KW-0812">Transmembrane</keyword>
<evidence type="ECO:0000313" key="2">
    <source>
        <dbReference type="EMBL" id="MBA8825518.1"/>
    </source>
</evidence>
<proteinExistence type="predicted"/>
<accession>A0A839E3L8</accession>
<sequence>MTGQERSPEAEFLARLDGLTTDISGTARVSLAEMPGRMSLSRYRELAATRGGTVEGISRSGGSLHFQVKRARTSATTQRLGPEFLSGPSLTELRDSPPAREEAARVLRETSVDVLSDAVLDAVRGRHLAWRRKVVRFGWLSALPAVFAFTGFLAPDLWRDGHTGAGNVLAIASLVSVVLFAVLLPLPIRFEKSRKAAIGDYKSAYERVVSAALVPSGRSRE</sequence>
<feature type="transmembrane region" description="Helical" evidence="1">
    <location>
        <begin position="166"/>
        <end position="186"/>
    </location>
</feature>
<gene>
    <name evidence="2" type="ORF">FHX42_002869</name>
</gene>
<protein>
    <submittedName>
        <fullName evidence="2">Uncharacterized protein</fullName>
    </submittedName>
</protein>
<evidence type="ECO:0000256" key="1">
    <source>
        <dbReference type="SAM" id="Phobius"/>
    </source>
</evidence>
<comment type="caution">
    <text evidence="2">The sequence shown here is derived from an EMBL/GenBank/DDBJ whole genome shotgun (WGS) entry which is preliminary data.</text>
</comment>
<dbReference type="EMBL" id="JACGWZ010000003">
    <property type="protein sequence ID" value="MBA8825518.1"/>
    <property type="molecule type" value="Genomic_DNA"/>
</dbReference>
<dbReference type="AlphaFoldDB" id="A0A839E3L8"/>
<dbReference type="Proteomes" id="UP000569329">
    <property type="component" value="Unassembled WGS sequence"/>
</dbReference>
<keyword evidence="3" id="KW-1185">Reference proteome</keyword>